<feature type="chain" id="PRO_5007073109" evidence="10">
    <location>
        <begin position="19"/>
        <end position="415"/>
    </location>
</feature>
<evidence type="ECO:0000256" key="2">
    <source>
        <dbReference type="ARBA" id="ARBA00022448"/>
    </source>
</evidence>
<feature type="transmembrane region" description="Helical" evidence="9">
    <location>
        <begin position="134"/>
        <end position="153"/>
    </location>
</feature>
<comment type="subcellular location">
    <subcellularLocation>
        <location evidence="1">Cell membrane</location>
        <topology evidence="1">Multi-pass membrane protein</topology>
    </subcellularLocation>
</comment>
<evidence type="ECO:0000256" key="8">
    <source>
        <dbReference type="ARBA" id="ARBA00037998"/>
    </source>
</evidence>
<evidence type="ECO:0000256" key="6">
    <source>
        <dbReference type="ARBA" id="ARBA00022989"/>
    </source>
</evidence>
<dbReference type="RefSeq" id="WP_067225709.1">
    <property type="nucleotide sequence ID" value="NZ_CP014145.1"/>
</dbReference>
<feature type="transmembrane region" description="Helical" evidence="9">
    <location>
        <begin position="388"/>
        <end position="408"/>
    </location>
</feature>
<dbReference type="PANTHER" id="PTHR11795:SF449">
    <property type="entry name" value="BRANCHED-CHAIN AMINO ACID TRANSPORT PERMEASE PROTEIN LIVH-RELATED"/>
    <property type="match status" value="1"/>
</dbReference>
<dbReference type="InterPro" id="IPR052157">
    <property type="entry name" value="BCAA_transport_permease"/>
</dbReference>
<keyword evidence="4 9" id="KW-0812">Transmembrane</keyword>
<keyword evidence="3" id="KW-1003">Cell membrane</keyword>
<feature type="transmembrane region" description="Helical" evidence="9">
    <location>
        <begin position="214"/>
        <end position="235"/>
    </location>
</feature>
<keyword evidence="10" id="KW-0732">Signal</keyword>
<accession>A0A0Y0N1C4</accession>
<reference evidence="12" key="2">
    <citation type="submission" date="2016-01" db="EMBL/GenBank/DDBJ databases">
        <title>First complete genome sequence of a species in the genus Microterricola, an extremophilic cold active enzyme producing strain ERGS5:02 isolated from Sikkim Himalaya.</title>
        <authorList>
            <person name="Kumar R."/>
            <person name="Singh D."/>
            <person name="Swarnkar M.K."/>
        </authorList>
    </citation>
    <scope>NUCLEOTIDE SEQUENCE [LARGE SCALE GENOMIC DNA]</scope>
    <source>
        <strain evidence="12">ERGS5:02</strain>
    </source>
</reference>
<evidence type="ECO:0000256" key="7">
    <source>
        <dbReference type="ARBA" id="ARBA00023136"/>
    </source>
</evidence>
<dbReference type="Pfam" id="PF02653">
    <property type="entry name" value="BPD_transp_2"/>
    <property type="match status" value="1"/>
</dbReference>
<protein>
    <submittedName>
        <fullName evidence="11">Branched-chain amino acid ABC transporter permease</fullName>
    </submittedName>
</protein>
<sequence length="415" mass="43816">MLLTALALTLFTGGAAHADDVDTDKYDFILAGNVTFNGKPLDAVLITVTGPGTNTEVKTGADGKWRVGVPEKATYTVKLDEDTLPKGVVVAKGGNPLTAEFGLTQTKSVNFFLGEGTRTTVSLFDQLINRVVNGLNFGLLLALAAIGLSLIYGTTGLSNFAHAELITFGALMTLTFSVTLALPVWLAILIALVLSAALGWVLDAGLWKPLRKRGVGVIQLMIVSIGLALAMRYTYQFFYGGSTRQLPGASPTDLQLGPLSLSWIDLTSMGISVVVLLGVAYFLLRTRIGKATRAVSDNPSLASASGIDVDHVIRIVWVLGSTLAGLSGILWAYFRPGVSWDMGFQILLLVFAAVVLGGLGTAFGALVGSIIVGLFVELSTLVIPPDMKYVGALVVLIVVLLIRPQGILGRKERIG</sequence>
<evidence type="ECO:0000313" key="11">
    <source>
        <dbReference type="EMBL" id="AMB57717.1"/>
    </source>
</evidence>
<feature type="transmembrane region" description="Helical" evidence="9">
    <location>
        <begin position="263"/>
        <end position="284"/>
    </location>
</feature>
<evidence type="ECO:0000256" key="9">
    <source>
        <dbReference type="SAM" id="Phobius"/>
    </source>
</evidence>
<dbReference type="EMBL" id="CP014145">
    <property type="protein sequence ID" value="AMB57717.1"/>
    <property type="molecule type" value="Genomic_DNA"/>
</dbReference>
<feature type="transmembrane region" description="Helical" evidence="9">
    <location>
        <begin position="315"/>
        <end position="334"/>
    </location>
</feature>
<dbReference type="GO" id="GO:0005886">
    <property type="term" value="C:plasma membrane"/>
    <property type="evidence" value="ECO:0007669"/>
    <property type="project" value="UniProtKB-SubCell"/>
</dbReference>
<reference evidence="11 12" key="1">
    <citation type="journal article" date="2016" name="J. Biotechnol.">
        <title>First complete genome sequence of a species in the genus Microterricola, an extremophilic cold active enzyme producing bacterial strain ERGS5:02 isolated from Sikkim Himalaya.</title>
        <authorList>
            <person name="Himanshu"/>
            <person name="Swarnkar M.K."/>
            <person name="Singh D."/>
            <person name="Kumar R."/>
        </authorList>
    </citation>
    <scope>NUCLEOTIDE SEQUENCE [LARGE SCALE GENOMIC DNA]</scope>
    <source>
        <strain evidence="11 12">ERGS5:02</strain>
    </source>
</reference>
<feature type="transmembrane region" description="Helical" evidence="9">
    <location>
        <begin position="346"/>
        <end position="376"/>
    </location>
</feature>
<dbReference type="AlphaFoldDB" id="A0A0Y0N1C4"/>
<proteinExistence type="inferred from homology"/>
<name>A0A0Y0N1C4_9MICO</name>
<feature type="transmembrane region" description="Helical" evidence="9">
    <location>
        <begin position="184"/>
        <end position="202"/>
    </location>
</feature>
<keyword evidence="2" id="KW-0813">Transport</keyword>
<dbReference type="CDD" id="cd06582">
    <property type="entry name" value="TM_PBP1_LivH_like"/>
    <property type="match status" value="1"/>
</dbReference>
<dbReference type="GO" id="GO:0022857">
    <property type="term" value="F:transmembrane transporter activity"/>
    <property type="evidence" value="ECO:0007669"/>
    <property type="project" value="InterPro"/>
</dbReference>
<gene>
    <name evidence="11" type="ORF">AWU67_01270</name>
</gene>
<evidence type="ECO:0000256" key="3">
    <source>
        <dbReference type="ARBA" id="ARBA00022475"/>
    </source>
</evidence>
<comment type="similarity">
    <text evidence="8">Belongs to the binding-protein-dependent transport system permease family. LivHM subfamily.</text>
</comment>
<evidence type="ECO:0000313" key="12">
    <source>
        <dbReference type="Proteomes" id="UP000058305"/>
    </source>
</evidence>
<dbReference type="PANTHER" id="PTHR11795">
    <property type="entry name" value="BRANCHED-CHAIN AMINO ACID TRANSPORT SYSTEM PERMEASE PROTEIN LIVH"/>
    <property type="match status" value="1"/>
</dbReference>
<keyword evidence="7 9" id="KW-0472">Membrane</keyword>
<dbReference type="GO" id="GO:0006865">
    <property type="term" value="P:amino acid transport"/>
    <property type="evidence" value="ECO:0007669"/>
    <property type="project" value="UniProtKB-KW"/>
</dbReference>
<evidence type="ECO:0000256" key="4">
    <source>
        <dbReference type="ARBA" id="ARBA00022692"/>
    </source>
</evidence>
<feature type="signal peptide" evidence="10">
    <location>
        <begin position="1"/>
        <end position="18"/>
    </location>
</feature>
<evidence type="ECO:0000256" key="5">
    <source>
        <dbReference type="ARBA" id="ARBA00022970"/>
    </source>
</evidence>
<dbReference type="OrthoDB" id="9807115at2"/>
<dbReference type="InterPro" id="IPR001851">
    <property type="entry name" value="ABC_transp_permease"/>
</dbReference>
<dbReference type="Proteomes" id="UP000058305">
    <property type="component" value="Chromosome"/>
</dbReference>
<evidence type="ECO:0000256" key="10">
    <source>
        <dbReference type="SAM" id="SignalP"/>
    </source>
</evidence>
<evidence type="ECO:0000256" key="1">
    <source>
        <dbReference type="ARBA" id="ARBA00004651"/>
    </source>
</evidence>
<organism evidence="11 12">
    <name type="scientific">Microterricola viridarii</name>
    <dbReference type="NCBI Taxonomy" id="412690"/>
    <lineage>
        <taxon>Bacteria</taxon>
        <taxon>Bacillati</taxon>
        <taxon>Actinomycetota</taxon>
        <taxon>Actinomycetes</taxon>
        <taxon>Micrococcales</taxon>
        <taxon>Microbacteriaceae</taxon>
        <taxon>Microterricola</taxon>
    </lineage>
</organism>
<dbReference type="KEGG" id="mvd:AWU67_01270"/>
<keyword evidence="12" id="KW-1185">Reference proteome</keyword>
<keyword evidence="5" id="KW-0029">Amino-acid transport</keyword>
<keyword evidence="6 9" id="KW-1133">Transmembrane helix</keyword>